<dbReference type="InterPro" id="IPR013766">
    <property type="entry name" value="Thioredoxin_domain"/>
</dbReference>
<feature type="transmembrane region" description="Helical" evidence="2">
    <location>
        <begin position="12"/>
        <end position="33"/>
    </location>
</feature>
<organism evidence="4 5">
    <name type="scientific">Alteromonas ponticola</name>
    <dbReference type="NCBI Taxonomy" id="2720613"/>
    <lineage>
        <taxon>Bacteria</taxon>
        <taxon>Pseudomonadati</taxon>
        <taxon>Pseudomonadota</taxon>
        <taxon>Gammaproteobacteria</taxon>
        <taxon>Alteromonadales</taxon>
        <taxon>Alteromonadaceae</taxon>
        <taxon>Alteromonas/Salinimonas group</taxon>
        <taxon>Alteromonas</taxon>
    </lineage>
</organism>
<evidence type="ECO:0000313" key="4">
    <source>
        <dbReference type="EMBL" id="NMH61093.1"/>
    </source>
</evidence>
<dbReference type="PROSITE" id="PS51352">
    <property type="entry name" value="THIOREDOXIN_2"/>
    <property type="match status" value="1"/>
</dbReference>
<dbReference type="InterPro" id="IPR017937">
    <property type="entry name" value="Thioredoxin_CS"/>
</dbReference>
<keyword evidence="1" id="KW-0676">Redox-active center</keyword>
<evidence type="ECO:0000256" key="1">
    <source>
        <dbReference type="ARBA" id="ARBA00023284"/>
    </source>
</evidence>
<comment type="caution">
    <text evidence="4">The sequence shown here is derived from an EMBL/GenBank/DDBJ whole genome shotgun (WGS) entry which is preliminary data.</text>
</comment>
<dbReference type="InterPro" id="IPR050553">
    <property type="entry name" value="Thioredoxin_ResA/DsbE_sf"/>
</dbReference>
<protein>
    <submittedName>
        <fullName evidence="4">TlpA family protein disulfide reductase</fullName>
    </submittedName>
</protein>
<feature type="domain" description="Thioredoxin" evidence="3">
    <location>
        <begin position="29"/>
        <end position="167"/>
    </location>
</feature>
<dbReference type="InterPro" id="IPR036249">
    <property type="entry name" value="Thioredoxin-like_sf"/>
</dbReference>
<name>A0ABX1R794_9ALTE</name>
<keyword evidence="2" id="KW-0812">Transmembrane</keyword>
<reference evidence="4 5" key="1">
    <citation type="submission" date="2020-03" db="EMBL/GenBank/DDBJ databases">
        <title>Alteromonas ponticola sp. nov., isolated from seawater.</title>
        <authorList>
            <person name="Yoon J.-H."/>
            <person name="Kim Y.-O."/>
        </authorList>
    </citation>
    <scope>NUCLEOTIDE SEQUENCE [LARGE SCALE GENOMIC DNA]</scope>
    <source>
        <strain evidence="4 5">MYP5</strain>
    </source>
</reference>
<evidence type="ECO:0000313" key="5">
    <source>
        <dbReference type="Proteomes" id="UP000709336"/>
    </source>
</evidence>
<dbReference type="PROSITE" id="PS00194">
    <property type="entry name" value="THIOREDOXIN_1"/>
    <property type="match status" value="1"/>
</dbReference>
<sequence>MQETGKSSPTKGVFFVIALLVGIASLVLGVIAANRVNADFETANGVEYRWQQFEGKWVVVNYFAKWCAPCLRELPELNRFAKSTGNNIKLFGVNYDPMAAADLAAMIAEFDIQFEVIPNDPENTLPTPTPSYLPATFIISPEGKVAASLFGEQTEAGLIQKIDALKSQSL</sequence>
<keyword evidence="2" id="KW-0472">Membrane</keyword>
<gene>
    <name evidence="4" type="ORF">HCJ96_13760</name>
</gene>
<accession>A0ABX1R794</accession>
<dbReference type="InterPro" id="IPR000866">
    <property type="entry name" value="AhpC/TSA"/>
</dbReference>
<dbReference type="EMBL" id="JAATNW010000007">
    <property type="protein sequence ID" value="NMH61093.1"/>
    <property type="molecule type" value="Genomic_DNA"/>
</dbReference>
<evidence type="ECO:0000259" key="3">
    <source>
        <dbReference type="PROSITE" id="PS51352"/>
    </source>
</evidence>
<dbReference type="CDD" id="cd02966">
    <property type="entry name" value="TlpA_like_family"/>
    <property type="match status" value="1"/>
</dbReference>
<dbReference type="PANTHER" id="PTHR42852:SF13">
    <property type="entry name" value="PROTEIN DIPZ"/>
    <property type="match status" value="1"/>
</dbReference>
<evidence type="ECO:0000256" key="2">
    <source>
        <dbReference type="SAM" id="Phobius"/>
    </source>
</evidence>
<keyword evidence="2" id="KW-1133">Transmembrane helix</keyword>
<proteinExistence type="predicted"/>
<dbReference type="PANTHER" id="PTHR42852">
    <property type="entry name" value="THIOL:DISULFIDE INTERCHANGE PROTEIN DSBE"/>
    <property type="match status" value="1"/>
</dbReference>
<dbReference type="Proteomes" id="UP000709336">
    <property type="component" value="Unassembled WGS sequence"/>
</dbReference>
<dbReference type="Pfam" id="PF00578">
    <property type="entry name" value="AhpC-TSA"/>
    <property type="match status" value="1"/>
</dbReference>
<dbReference type="Gene3D" id="3.40.30.10">
    <property type="entry name" value="Glutaredoxin"/>
    <property type="match status" value="1"/>
</dbReference>
<keyword evidence="5" id="KW-1185">Reference proteome</keyword>
<dbReference type="SUPFAM" id="SSF52833">
    <property type="entry name" value="Thioredoxin-like"/>
    <property type="match status" value="1"/>
</dbReference>